<evidence type="ECO:0000256" key="1">
    <source>
        <dbReference type="SAM" id="MobiDB-lite"/>
    </source>
</evidence>
<name>D8MAH4_BLAHO</name>
<proteinExistence type="predicted"/>
<dbReference type="EMBL" id="FN668690">
    <property type="protein sequence ID" value="CBK25063.2"/>
    <property type="molecule type" value="Genomic_DNA"/>
</dbReference>
<organism evidence="2">
    <name type="scientific">Blastocystis hominis</name>
    <dbReference type="NCBI Taxonomy" id="12968"/>
    <lineage>
        <taxon>Eukaryota</taxon>
        <taxon>Sar</taxon>
        <taxon>Stramenopiles</taxon>
        <taxon>Bigyra</taxon>
        <taxon>Opalozoa</taxon>
        <taxon>Opalinata</taxon>
        <taxon>Blastocystidae</taxon>
        <taxon>Blastocystis</taxon>
    </lineage>
</organism>
<keyword evidence="3" id="KW-1185">Reference proteome</keyword>
<protein>
    <submittedName>
        <fullName evidence="2">Uncharacterized protein</fullName>
    </submittedName>
</protein>
<sequence>MEQEKEKQEREKQEKQEKQEKMINLLNQNSLSQQNASQVDSSALQKSLLIPLSLRDDLVRLAEILKENGRNPKLLKEVLEDIAFYDNVVAKKV</sequence>
<dbReference type="Proteomes" id="UP000008312">
    <property type="component" value="Unassembled WGS sequence"/>
</dbReference>
<evidence type="ECO:0000313" key="2">
    <source>
        <dbReference type="EMBL" id="CBK25063.2"/>
    </source>
</evidence>
<dbReference type="AlphaFoldDB" id="D8MAH4"/>
<dbReference type="RefSeq" id="XP_012899111.1">
    <property type="nucleotide sequence ID" value="XM_013043657.1"/>
</dbReference>
<evidence type="ECO:0000313" key="3">
    <source>
        <dbReference type="Proteomes" id="UP000008312"/>
    </source>
</evidence>
<gene>
    <name evidence="2" type="ORF">GSBLH_T00004705001</name>
</gene>
<feature type="compositionally biased region" description="Low complexity" evidence="1">
    <location>
        <begin position="24"/>
        <end position="38"/>
    </location>
</feature>
<dbReference type="InParanoid" id="D8MAH4"/>
<accession>D8MAH4</accession>
<feature type="region of interest" description="Disordered" evidence="1">
    <location>
        <begin position="1"/>
        <end position="38"/>
    </location>
</feature>
<dbReference type="GeneID" id="24921711"/>
<feature type="compositionally biased region" description="Basic and acidic residues" evidence="1">
    <location>
        <begin position="1"/>
        <end position="21"/>
    </location>
</feature>
<reference evidence="2" key="1">
    <citation type="submission" date="2010-02" db="EMBL/GenBank/DDBJ databases">
        <title>Sequencing and annotation of the Blastocystis hominis genome.</title>
        <authorList>
            <person name="Wincker P."/>
        </authorList>
    </citation>
    <scope>NUCLEOTIDE SEQUENCE</scope>
    <source>
        <strain evidence="2">Singapore isolate B</strain>
    </source>
</reference>